<gene>
    <name evidence="1" type="ORF">C5O00_10920</name>
</gene>
<accession>A0A2S0HYL7</accession>
<dbReference type="RefSeq" id="WP_105216884.1">
    <property type="nucleotide sequence ID" value="NZ_CP027062.1"/>
</dbReference>
<evidence type="ECO:0000313" key="1">
    <source>
        <dbReference type="EMBL" id="AVI51644.1"/>
    </source>
</evidence>
<protein>
    <submittedName>
        <fullName evidence="1">Uncharacterized protein</fullName>
    </submittedName>
</protein>
<evidence type="ECO:0000313" key="2">
    <source>
        <dbReference type="Proteomes" id="UP000238442"/>
    </source>
</evidence>
<dbReference type="KEGG" id="aue:C5O00_10920"/>
<keyword evidence="2" id="KW-1185">Reference proteome</keyword>
<dbReference type="Proteomes" id="UP000238442">
    <property type="component" value="Chromosome"/>
</dbReference>
<organism evidence="1 2">
    <name type="scientific">Pukyongia salina</name>
    <dbReference type="NCBI Taxonomy" id="2094025"/>
    <lineage>
        <taxon>Bacteria</taxon>
        <taxon>Pseudomonadati</taxon>
        <taxon>Bacteroidota</taxon>
        <taxon>Flavobacteriia</taxon>
        <taxon>Flavobacteriales</taxon>
        <taxon>Flavobacteriaceae</taxon>
        <taxon>Pukyongia</taxon>
    </lineage>
</organism>
<dbReference type="OrthoDB" id="943969at2"/>
<reference evidence="1 2" key="1">
    <citation type="submission" date="2018-02" db="EMBL/GenBank/DDBJ databases">
        <title>Genomic analysis of the strain RR4-38 isolated from a seawater recirculating aquaculture system.</title>
        <authorList>
            <person name="Kim Y.-S."/>
            <person name="Jang Y.H."/>
            <person name="Kim K.-H."/>
        </authorList>
    </citation>
    <scope>NUCLEOTIDE SEQUENCE [LARGE SCALE GENOMIC DNA]</scope>
    <source>
        <strain evidence="1 2">RR4-38</strain>
    </source>
</reference>
<dbReference type="EMBL" id="CP027062">
    <property type="protein sequence ID" value="AVI51644.1"/>
    <property type="molecule type" value="Genomic_DNA"/>
</dbReference>
<sequence>MKIVLIDSHAAHGLFLSKILIEKYPDVDYCRLERFIRMNNSSSHMDTVFIYMINEANDLDQYIEHKTKLYLDRIFCSGTPKDLLEFQLDQPVNYVSLRQTRDRLVKQLCDKIDTLYDRWKLSKNQIRLFNSPAYVANYGT</sequence>
<name>A0A2S0HYL7_9FLAO</name>
<proteinExistence type="predicted"/>
<dbReference type="AlphaFoldDB" id="A0A2S0HYL7"/>